<reference evidence="1" key="1">
    <citation type="submission" date="2020-03" db="EMBL/GenBank/DDBJ databases">
        <authorList>
            <person name="Zhang R."/>
        </authorList>
    </citation>
    <scope>NUCLEOTIDE SEQUENCE</scope>
</reference>
<proteinExistence type="predicted"/>
<accession>A0A6M2EJ43</accession>
<protein>
    <submittedName>
        <fullName evidence="1">Uncharacterized protein</fullName>
    </submittedName>
</protein>
<organism evidence="1">
    <name type="scientific">Populus davidiana</name>
    <dbReference type="NCBI Taxonomy" id="266767"/>
    <lineage>
        <taxon>Eukaryota</taxon>
        <taxon>Viridiplantae</taxon>
        <taxon>Streptophyta</taxon>
        <taxon>Embryophyta</taxon>
        <taxon>Tracheophyta</taxon>
        <taxon>Spermatophyta</taxon>
        <taxon>Magnoliopsida</taxon>
        <taxon>eudicotyledons</taxon>
        <taxon>Gunneridae</taxon>
        <taxon>Pentapetalae</taxon>
        <taxon>rosids</taxon>
        <taxon>fabids</taxon>
        <taxon>Malpighiales</taxon>
        <taxon>Salicaceae</taxon>
        <taxon>Saliceae</taxon>
        <taxon>Populus</taxon>
    </lineage>
</organism>
<dbReference type="AlphaFoldDB" id="A0A6M2EJ43"/>
<sequence length="99" mass="11439">MANGQFLPSDICNCQLTEKQTRTLDVEWQMDSSFLPSQFLPFTRRDESLLYPSTYFSCFSLKHPLEAENISPTAFFSTVAGHLSTEMTKQFSLEFHFKL</sequence>
<name>A0A6M2EJ43_9ROSI</name>
<dbReference type="EMBL" id="GILB01004861">
    <property type="protein sequence ID" value="NUU85194.1"/>
    <property type="molecule type" value="Transcribed_RNA"/>
</dbReference>
<evidence type="ECO:0000313" key="1">
    <source>
        <dbReference type="EMBL" id="NUU85194.1"/>
    </source>
</evidence>